<organism evidence="1 2">
    <name type="scientific">Collybiopsis confluens</name>
    <dbReference type="NCBI Taxonomy" id="2823264"/>
    <lineage>
        <taxon>Eukaryota</taxon>
        <taxon>Fungi</taxon>
        <taxon>Dikarya</taxon>
        <taxon>Basidiomycota</taxon>
        <taxon>Agaricomycotina</taxon>
        <taxon>Agaricomycetes</taxon>
        <taxon>Agaricomycetidae</taxon>
        <taxon>Agaricales</taxon>
        <taxon>Marasmiineae</taxon>
        <taxon>Omphalotaceae</taxon>
        <taxon>Collybiopsis</taxon>
    </lineage>
</organism>
<dbReference type="OrthoDB" id="2821699at2759"/>
<name>A0A8H5I0E9_9AGAR</name>
<gene>
    <name evidence="1" type="ORF">D9757_000960</name>
</gene>
<reference evidence="1 2" key="1">
    <citation type="journal article" date="2020" name="ISME J.">
        <title>Uncovering the hidden diversity of litter-decomposition mechanisms in mushroom-forming fungi.</title>
        <authorList>
            <person name="Floudas D."/>
            <person name="Bentzer J."/>
            <person name="Ahren D."/>
            <person name="Johansson T."/>
            <person name="Persson P."/>
            <person name="Tunlid A."/>
        </authorList>
    </citation>
    <scope>NUCLEOTIDE SEQUENCE [LARGE SCALE GENOMIC DNA]</scope>
    <source>
        <strain evidence="1 2">CBS 406.79</strain>
    </source>
</reference>
<dbReference type="Proteomes" id="UP000518752">
    <property type="component" value="Unassembled WGS sequence"/>
</dbReference>
<keyword evidence="2" id="KW-1185">Reference proteome</keyword>
<evidence type="ECO:0008006" key="3">
    <source>
        <dbReference type="Google" id="ProtNLM"/>
    </source>
</evidence>
<comment type="caution">
    <text evidence="1">The sequence shown here is derived from an EMBL/GenBank/DDBJ whole genome shotgun (WGS) entry which is preliminary data.</text>
</comment>
<sequence>MFLRSERIFPNELFALIVGNLMDDRSSLRNLALVCKDFAQMSQSILFRAINLDGLSIWGHSYPAGLRYQHHLKSFLRTSSILRFVQQLDVFPNKFFNAGDAARILGDMTSLTAFTLISPKLGHIHAIGSSLPSTLKILCINRLDAADVGAFASTLLLLKSLEALAMTSICVRLTEKLDIVFPRSLKTAFFRTVSSDLLQAIGSGLKSSPLPSLRSIVLDDIFSANSQVPAVLDCSRLWHGLGTDTQIVFVERPFPEAAQAFRATKLIWMWRQYTELAKLLCVTHVSSLPPSVCELVIELDAGEISGQHLPLIPGHREDWSRLDDILVQRHRRGLLTLVCVRCTRRDGFFQVLGPSLCSKGFDRSILEHIEILLPKSKITGFLQVDRDMEDFAPTM</sequence>
<dbReference type="EMBL" id="JAACJN010000004">
    <property type="protein sequence ID" value="KAF5392732.1"/>
    <property type="molecule type" value="Genomic_DNA"/>
</dbReference>
<protein>
    <recommendedName>
        <fullName evidence="3">F-box domain-containing protein</fullName>
    </recommendedName>
</protein>
<accession>A0A8H5I0E9</accession>
<proteinExistence type="predicted"/>
<dbReference type="AlphaFoldDB" id="A0A8H5I0E9"/>
<evidence type="ECO:0000313" key="2">
    <source>
        <dbReference type="Proteomes" id="UP000518752"/>
    </source>
</evidence>
<evidence type="ECO:0000313" key="1">
    <source>
        <dbReference type="EMBL" id="KAF5392732.1"/>
    </source>
</evidence>